<proteinExistence type="predicted"/>
<evidence type="ECO:0000256" key="1">
    <source>
        <dbReference type="SAM" id="MobiDB-lite"/>
    </source>
</evidence>
<protein>
    <submittedName>
        <fullName evidence="2">Uncharacterized protein</fullName>
    </submittedName>
</protein>
<feature type="region of interest" description="Disordered" evidence="1">
    <location>
        <begin position="19"/>
        <end position="42"/>
    </location>
</feature>
<dbReference type="EMBL" id="CAJVAX010000019">
    <property type="protein sequence ID" value="CAG7649357.1"/>
    <property type="molecule type" value="Genomic_DNA"/>
</dbReference>
<keyword evidence="3" id="KW-1185">Reference proteome</keyword>
<dbReference type="AlphaFoldDB" id="A0A9W4H412"/>
<evidence type="ECO:0000313" key="3">
    <source>
        <dbReference type="Proteomes" id="UP001153328"/>
    </source>
</evidence>
<comment type="caution">
    <text evidence="2">The sequence shown here is derived from an EMBL/GenBank/DDBJ whole genome shotgun (WGS) entry which is preliminary data.</text>
</comment>
<gene>
    <name evidence="2" type="ORF">SBRY_50076</name>
</gene>
<organism evidence="2 3">
    <name type="scientific">Actinacidiphila bryophytorum</name>
    <dbReference type="NCBI Taxonomy" id="1436133"/>
    <lineage>
        <taxon>Bacteria</taxon>
        <taxon>Bacillati</taxon>
        <taxon>Actinomycetota</taxon>
        <taxon>Actinomycetes</taxon>
        <taxon>Kitasatosporales</taxon>
        <taxon>Streptomycetaceae</taxon>
        <taxon>Actinacidiphila</taxon>
    </lineage>
</organism>
<reference evidence="2" key="1">
    <citation type="submission" date="2021-06" db="EMBL/GenBank/DDBJ databases">
        <authorList>
            <person name="Arsene-Ploetze F."/>
        </authorList>
    </citation>
    <scope>NUCLEOTIDE SEQUENCE</scope>
    <source>
        <strain evidence="2">SBRY1</strain>
    </source>
</reference>
<name>A0A9W4H412_9ACTN</name>
<feature type="compositionally biased region" description="Basic residues" evidence="1">
    <location>
        <begin position="29"/>
        <end position="38"/>
    </location>
</feature>
<sequence>MPSCWVPCRTALVASSVTQSTTSSTARSRPARASRVKARTSLTDSGRDAKSLAALAPTVAFVLCCGAFSPVPVMGDAIGSLRVLEPATGPRAIRWTPTTLGKSAVGGPRGCTRLHDFSRGCRGRA</sequence>
<dbReference type="Proteomes" id="UP001153328">
    <property type="component" value="Unassembled WGS sequence"/>
</dbReference>
<feature type="compositionally biased region" description="Low complexity" evidence="1">
    <location>
        <begin position="19"/>
        <end position="28"/>
    </location>
</feature>
<evidence type="ECO:0000313" key="2">
    <source>
        <dbReference type="EMBL" id="CAG7649357.1"/>
    </source>
</evidence>
<accession>A0A9W4H412</accession>